<feature type="transmembrane region" description="Helical" evidence="1">
    <location>
        <begin position="62"/>
        <end position="81"/>
    </location>
</feature>
<keyword evidence="3" id="KW-1185">Reference proteome</keyword>
<dbReference type="RefSeq" id="WP_245824069.1">
    <property type="nucleotide sequence ID" value="NZ_CP155572.1"/>
</dbReference>
<keyword evidence="1" id="KW-1133">Transmembrane helix</keyword>
<reference evidence="2 3" key="1">
    <citation type="submission" date="2017-04" db="EMBL/GenBank/DDBJ databases">
        <authorList>
            <person name="Afonso C.L."/>
            <person name="Miller P.J."/>
            <person name="Scott M.A."/>
            <person name="Spackman E."/>
            <person name="Goraichik I."/>
            <person name="Dimitrov K.M."/>
            <person name="Suarez D.L."/>
            <person name="Swayne D.E."/>
        </authorList>
    </citation>
    <scope>NUCLEOTIDE SEQUENCE [LARGE SCALE GENOMIC DNA]</scope>
    <source>
        <strain evidence="2 3">DSM 5090</strain>
    </source>
</reference>
<dbReference type="EMBL" id="FWXI01000021">
    <property type="protein sequence ID" value="SMD05247.1"/>
    <property type="molecule type" value="Genomic_DNA"/>
</dbReference>
<dbReference type="AlphaFoldDB" id="A0A1W2E6S3"/>
<proteinExistence type="predicted"/>
<keyword evidence="1" id="KW-0812">Transmembrane</keyword>
<evidence type="ECO:0000313" key="3">
    <source>
        <dbReference type="Proteomes" id="UP000192738"/>
    </source>
</evidence>
<protein>
    <submittedName>
        <fullName evidence="2">Uncharacterized protein</fullName>
    </submittedName>
</protein>
<gene>
    <name evidence="2" type="ORF">SAMN04488500_12125</name>
</gene>
<dbReference type="NCBIfam" id="NF041644">
    <property type="entry name" value="CBO0543_fam"/>
    <property type="match status" value="1"/>
</dbReference>
<dbReference type="STRING" id="112901.SAMN04488500_12125"/>
<feature type="transmembrane region" description="Helical" evidence="1">
    <location>
        <begin position="101"/>
        <end position="118"/>
    </location>
</feature>
<feature type="transmembrane region" description="Helical" evidence="1">
    <location>
        <begin position="125"/>
        <end position="144"/>
    </location>
</feature>
<feature type="transmembrane region" description="Helical" evidence="1">
    <location>
        <begin position="34"/>
        <end position="50"/>
    </location>
</feature>
<dbReference type="InterPro" id="IPR048147">
    <property type="entry name" value="CBO0543-like"/>
</dbReference>
<organism evidence="2 3">
    <name type="scientific">Sporomusa malonica</name>
    <dbReference type="NCBI Taxonomy" id="112901"/>
    <lineage>
        <taxon>Bacteria</taxon>
        <taxon>Bacillati</taxon>
        <taxon>Bacillota</taxon>
        <taxon>Negativicutes</taxon>
        <taxon>Selenomonadales</taxon>
        <taxon>Sporomusaceae</taxon>
        <taxon>Sporomusa</taxon>
    </lineage>
</organism>
<name>A0A1W2E6S3_9FIRM</name>
<dbReference type="Proteomes" id="UP000192738">
    <property type="component" value="Unassembled WGS sequence"/>
</dbReference>
<keyword evidence="1" id="KW-0472">Membrane</keyword>
<evidence type="ECO:0000313" key="2">
    <source>
        <dbReference type="EMBL" id="SMD05247.1"/>
    </source>
</evidence>
<sequence length="187" mass="22273">MMQNYPSVEQLAEMVRLLTQARIENWLGEGVGSWRWWALVVLMFVPWFIWAKLVDKKKLLELALFGMFIMVNSITLDELGFELSLWNYPVNIFPIFPRLSSADYTVMPVVFMLTYQYFPTWKSFFWALVALAFVFSFVVEPIIGKLGFYVPIKWHYHYSFVIYLIVGLLSRWLVRFFVDIMRKHNAN</sequence>
<evidence type="ECO:0000256" key="1">
    <source>
        <dbReference type="SAM" id="Phobius"/>
    </source>
</evidence>
<accession>A0A1W2E6S3</accession>
<feature type="transmembrane region" description="Helical" evidence="1">
    <location>
        <begin position="156"/>
        <end position="174"/>
    </location>
</feature>